<comment type="similarity">
    <text evidence="2">Belongs to the glycosyltransferase 28 family.</text>
</comment>
<evidence type="ECO:0000313" key="8">
    <source>
        <dbReference type="Proteomes" id="UP000184604"/>
    </source>
</evidence>
<dbReference type="SUPFAM" id="SSF53756">
    <property type="entry name" value="UDP-Glycosyltransferase/glycogen phosphorylase"/>
    <property type="match status" value="1"/>
</dbReference>
<dbReference type="AlphaFoldDB" id="A0A1L5FDD2"/>
<evidence type="ECO:0000256" key="2">
    <source>
        <dbReference type="ARBA" id="ARBA00006962"/>
    </source>
</evidence>
<feature type="domain" description="Glycosyl transferase family 28 C-terminal" evidence="5">
    <location>
        <begin position="205"/>
        <end position="349"/>
    </location>
</feature>
<feature type="domain" description="Diacylglycerol glucosyltransferase N-terminal" evidence="6">
    <location>
        <begin position="14"/>
        <end position="180"/>
    </location>
</feature>
<dbReference type="Proteomes" id="UP000184604">
    <property type="component" value="Chromosome"/>
</dbReference>
<evidence type="ECO:0000256" key="4">
    <source>
        <dbReference type="ARBA" id="ARBA00022679"/>
    </source>
</evidence>
<dbReference type="InterPro" id="IPR007235">
    <property type="entry name" value="Glyco_trans_28_C"/>
</dbReference>
<evidence type="ECO:0000313" key="7">
    <source>
        <dbReference type="EMBL" id="APM41026.1"/>
    </source>
</evidence>
<dbReference type="Gene3D" id="3.40.50.2000">
    <property type="entry name" value="Glycogen Phosphorylase B"/>
    <property type="match status" value="1"/>
</dbReference>
<dbReference type="InterPro" id="IPR050519">
    <property type="entry name" value="Glycosyltransf_28_UgtP"/>
</dbReference>
<dbReference type="Pfam" id="PF06925">
    <property type="entry name" value="MGDG_synth"/>
    <property type="match status" value="1"/>
</dbReference>
<dbReference type="OrthoDB" id="9815663at2"/>
<keyword evidence="4 7" id="KW-0808">Transferase</keyword>
<reference evidence="7 8" key="1">
    <citation type="submission" date="2016-12" db="EMBL/GenBank/DDBJ databases">
        <title>Complete genome sequence of Clostridium kluyveri JZZ isolated from the pit mud of a Chinese flavor liquor-making factory.</title>
        <authorList>
            <person name="Wang Y."/>
        </authorList>
    </citation>
    <scope>NUCLEOTIDE SEQUENCE [LARGE SCALE GENOMIC DNA]</scope>
    <source>
        <strain evidence="7 8">JZZ</strain>
    </source>
</reference>
<dbReference type="PANTHER" id="PTHR43025:SF3">
    <property type="entry name" value="MONOGALACTOSYLDIACYLGLYCEROL SYNTHASE 1, CHLOROPLASTIC"/>
    <property type="match status" value="1"/>
</dbReference>
<dbReference type="RefSeq" id="WP_073540749.1">
    <property type="nucleotide sequence ID" value="NZ_CP018335.1"/>
</dbReference>
<protein>
    <submittedName>
        <fullName evidence="7">UDP-N-acetylglucosamine--LPS N-acetylglucosamine transferase</fullName>
    </submittedName>
</protein>
<evidence type="ECO:0000256" key="1">
    <source>
        <dbReference type="ARBA" id="ARBA00004370"/>
    </source>
</evidence>
<dbReference type="Pfam" id="PF04101">
    <property type="entry name" value="Glyco_tran_28_C"/>
    <property type="match status" value="1"/>
</dbReference>
<name>A0A1L5FDD2_CLOKL</name>
<evidence type="ECO:0000259" key="5">
    <source>
        <dbReference type="Pfam" id="PF04101"/>
    </source>
</evidence>
<proteinExistence type="inferred from homology"/>
<dbReference type="InterPro" id="IPR009695">
    <property type="entry name" value="Diacylglyc_glucosyltr_N"/>
</dbReference>
<dbReference type="GO" id="GO:0009247">
    <property type="term" value="P:glycolipid biosynthetic process"/>
    <property type="evidence" value="ECO:0007669"/>
    <property type="project" value="InterPro"/>
</dbReference>
<keyword evidence="3" id="KW-0328">Glycosyltransferase</keyword>
<evidence type="ECO:0000256" key="3">
    <source>
        <dbReference type="ARBA" id="ARBA00022676"/>
    </source>
</evidence>
<evidence type="ECO:0000259" key="6">
    <source>
        <dbReference type="Pfam" id="PF06925"/>
    </source>
</evidence>
<gene>
    <name evidence="7" type="ORF">BS101_21130</name>
</gene>
<dbReference type="EMBL" id="CP018335">
    <property type="protein sequence ID" value="APM41026.1"/>
    <property type="molecule type" value="Genomic_DNA"/>
</dbReference>
<dbReference type="GO" id="GO:0016758">
    <property type="term" value="F:hexosyltransferase activity"/>
    <property type="evidence" value="ECO:0007669"/>
    <property type="project" value="InterPro"/>
</dbReference>
<dbReference type="PANTHER" id="PTHR43025">
    <property type="entry name" value="MONOGALACTOSYLDIACYLGLYCEROL SYNTHASE"/>
    <property type="match status" value="1"/>
</dbReference>
<organism evidence="7 8">
    <name type="scientific">Clostridium kluyveri</name>
    <dbReference type="NCBI Taxonomy" id="1534"/>
    <lineage>
        <taxon>Bacteria</taxon>
        <taxon>Bacillati</taxon>
        <taxon>Bacillota</taxon>
        <taxon>Clostridia</taxon>
        <taxon>Eubacteriales</taxon>
        <taxon>Clostridiaceae</taxon>
        <taxon>Clostridium</taxon>
    </lineage>
</organism>
<dbReference type="GO" id="GO:0016020">
    <property type="term" value="C:membrane"/>
    <property type="evidence" value="ECO:0007669"/>
    <property type="project" value="UniProtKB-SubCell"/>
</dbReference>
<accession>A0A1L5FDD2</accession>
<sequence length="402" mass="45542">MKVLILSISAGGGHGTAAEALKDYIVLRAPQSEIQIIDTLKYINPIIDKVVIGGYLKSLKVYPYLYGKLYTYSEYDYKITNVISSRLIEAMTCKLLPLINDFNPDILISTHSFSAEMLSVLKSKYNMTIPCMCIITDYYPHNSWLHPYLDAYVVSNEDMIDKMISKGIPENTIYNLGIPVKPEFSINYCREDILKSLQLSPAKFTILIMGGSLGMGKILNIYKQLDKVNADIQIIIITGKNKKLYSELLKIGESSLKNTIIIGFTQHVNKYMQASNLLLTKPGGLTITEALICKIPIGLLSPIPGQEEKNAEFLLKHNLAIDLTDIEKFKENIEKLLNSKDILNIMSENCYKFSKPYASDDIFNLIDRLVQKKLIEPYFLKPKKSMLKVTLEHFLNAQKNIF</sequence>
<comment type="subcellular location">
    <subcellularLocation>
        <location evidence="1">Membrane</location>
    </subcellularLocation>
</comment>